<evidence type="ECO:0000256" key="1">
    <source>
        <dbReference type="SAM" id="MobiDB-lite"/>
    </source>
</evidence>
<evidence type="ECO:0008006" key="4">
    <source>
        <dbReference type="Google" id="ProtNLM"/>
    </source>
</evidence>
<keyword evidence="3" id="KW-1185">Reference proteome</keyword>
<evidence type="ECO:0000313" key="2">
    <source>
        <dbReference type="EMBL" id="KMW58050.1"/>
    </source>
</evidence>
<reference evidence="2 3" key="1">
    <citation type="submission" date="2015-06" db="EMBL/GenBank/DDBJ databases">
        <title>Draft genome sequence of an Alphaproteobacteria species associated to the Mediterranean sponge Oscarella lobularis.</title>
        <authorList>
            <person name="Jourda C."/>
            <person name="Santini S."/>
            <person name="Claverie J.-M."/>
        </authorList>
    </citation>
    <scope>NUCLEOTIDE SEQUENCE [LARGE SCALE GENOMIC DNA]</scope>
    <source>
        <strain evidence="2">IGS</strain>
    </source>
</reference>
<dbReference type="InterPro" id="IPR027417">
    <property type="entry name" value="P-loop_NTPase"/>
</dbReference>
<dbReference type="STRING" id="1675527.AIOL_003020"/>
<name>A0A0J9E5L4_9RHOB</name>
<dbReference type="EMBL" id="LFTY01000002">
    <property type="protein sequence ID" value="KMW58050.1"/>
    <property type="molecule type" value="Genomic_DNA"/>
</dbReference>
<feature type="compositionally biased region" description="Polar residues" evidence="1">
    <location>
        <begin position="183"/>
        <end position="198"/>
    </location>
</feature>
<comment type="caution">
    <text evidence="2">The sequence shown here is derived from an EMBL/GenBank/DDBJ whole genome shotgun (WGS) entry which is preliminary data.</text>
</comment>
<dbReference type="RefSeq" id="WP_049643705.1">
    <property type="nucleotide sequence ID" value="NZ_LFTY01000002.1"/>
</dbReference>
<protein>
    <recommendedName>
        <fullName evidence="4">RecA/RadA recombinase</fullName>
    </recommendedName>
</protein>
<dbReference type="Proteomes" id="UP000037178">
    <property type="component" value="Unassembled WGS sequence"/>
</dbReference>
<feature type="region of interest" description="Disordered" evidence="1">
    <location>
        <begin position="183"/>
        <end position="206"/>
    </location>
</feature>
<evidence type="ECO:0000313" key="3">
    <source>
        <dbReference type="Proteomes" id="UP000037178"/>
    </source>
</evidence>
<accession>A0A0J9E5L4</accession>
<dbReference type="AlphaFoldDB" id="A0A0J9E5L4"/>
<dbReference type="SUPFAM" id="SSF52540">
    <property type="entry name" value="P-loop containing nucleoside triphosphate hydrolases"/>
    <property type="match status" value="1"/>
</dbReference>
<dbReference type="Gene3D" id="3.40.50.300">
    <property type="entry name" value="P-loop containing nucleotide triphosphate hydrolases"/>
    <property type="match status" value="1"/>
</dbReference>
<organism evidence="2 3">
    <name type="scientific">Candidatus Rhodobacter oscarellae</name>
    <dbReference type="NCBI Taxonomy" id="1675527"/>
    <lineage>
        <taxon>Bacteria</taxon>
        <taxon>Pseudomonadati</taxon>
        <taxon>Pseudomonadota</taxon>
        <taxon>Alphaproteobacteria</taxon>
        <taxon>Rhodobacterales</taxon>
        <taxon>Rhodobacter group</taxon>
        <taxon>Rhodobacter</taxon>
    </lineage>
</organism>
<dbReference type="OrthoDB" id="7630980at2"/>
<sequence>MTSQLLNRATHRRPARPELPFLGDLSLSLGRAHELCGPARRTLAAMIAARSQGPVFWIAPAWQAERLNPEGLCHLVEPGRVTFLDPLRGEDLLWCMEEVLRAGAVPLVVLDLPGTPGLTPVRRLHLAAETGREISGAWPLGLILTPGAGGAQGIESRWQMTGDHGAEGRRAWRLDRLRARTAPRQSWHVTPRNGQLQLTPAPDFIP</sequence>
<gene>
    <name evidence="2" type="ORF">AIOL_003020</name>
</gene>
<proteinExistence type="predicted"/>
<dbReference type="PATRIC" id="fig|1675527.3.peg.3160"/>